<dbReference type="InterPro" id="IPR013525">
    <property type="entry name" value="ABC2_TM"/>
</dbReference>
<feature type="transmembrane region" description="Helical" evidence="6">
    <location>
        <begin position="131"/>
        <end position="158"/>
    </location>
</feature>
<evidence type="ECO:0000259" key="7">
    <source>
        <dbReference type="PROSITE" id="PS51012"/>
    </source>
</evidence>
<protein>
    <recommendedName>
        <fullName evidence="6">Transport permease protein</fullName>
    </recommendedName>
</protein>
<sequence>MTVTKEAELLPAPKTEDLAAVLLETVQPKRPSALSASLTFGWRAVLKIKHVPEQLFDVTAFPIMMILMFTYLFGGALAGSPGEYIQYLLPGITVTSVVMITMYTGVAVNTDIEKGVFDRFRTLPIWRPAPMVGYILGDLLRYVLASFTIMVVGLILGFRPDGGFVGVVLGVGLLVVFSFAFSWVWTMFGLLLRSEKSVMGTSMLVLFPLTFLSNVYVDPATMPGWLQSFVNVNPISKLVAAVRSLMAGGFDGDAMLWTLGYSVMFTVVFGYWTMRLYNRK</sequence>
<dbReference type="Pfam" id="PF01061">
    <property type="entry name" value="ABC2_membrane"/>
    <property type="match status" value="1"/>
</dbReference>
<keyword evidence="9" id="KW-1185">Reference proteome</keyword>
<feature type="domain" description="ABC transmembrane type-2" evidence="7">
    <location>
        <begin position="53"/>
        <end position="280"/>
    </location>
</feature>
<evidence type="ECO:0000256" key="3">
    <source>
        <dbReference type="ARBA" id="ARBA00022989"/>
    </source>
</evidence>
<organism evidence="8 9">
    <name type="scientific">Saccharothrix ecbatanensis</name>
    <dbReference type="NCBI Taxonomy" id="1105145"/>
    <lineage>
        <taxon>Bacteria</taxon>
        <taxon>Bacillati</taxon>
        <taxon>Actinomycetota</taxon>
        <taxon>Actinomycetes</taxon>
        <taxon>Pseudonocardiales</taxon>
        <taxon>Pseudonocardiaceae</taxon>
        <taxon>Saccharothrix</taxon>
    </lineage>
</organism>
<evidence type="ECO:0000313" key="9">
    <source>
        <dbReference type="Proteomes" id="UP000552097"/>
    </source>
</evidence>
<dbReference type="PANTHER" id="PTHR43229:SF2">
    <property type="entry name" value="NODULATION PROTEIN J"/>
    <property type="match status" value="1"/>
</dbReference>
<dbReference type="GO" id="GO:0043190">
    <property type="term" value="C:ATP-binding cassette (ABC) transporter complex"/>
    <property type="evidence" value="ECO:0007669"/>
    <property type="project" value="InterPro"/>
</dbReference>
<dbReference type="InterPro" id="IPR051784">
    <property type="entry name" value="Nod_factor_ABC_transporter"/>
</dbReference>
<keyword evidence="5" id="KW-0046">Antibiotic resistance</keyword>
<dbReference type="Proteomes" id="UP000552097">
    <property type="component" value="Unassembled WGS sequence"/>
</dbReference>
<dbReference type="PROSITE" id="PS51012">
    <property type="entry name" value="ABC_TM2"/>
    <property type="match status" value="1"/>
</dbReference>
<name>A0A7W9M060_9PSEU</name>
<comment type="subcellular location">
    <subcellularLocation>
        <location evidence="6">Cell membrane</location>
        <topology evidence="6">Multi-pass membrane protein</topology>
    </subcellularLocation>
    <subcellularLocation>
        <location evidence="1">Membrane</location>
        <topology evidence="1">Multi-pass membrane protein</topology>
    </subcellularLocation>
</comment>
<comment type="caution">
    <text evidence="8">The sequence shown here is derived from an EMBL/GenBank/DDBJ whole genome shotgun (WGS) entry which is preliminary data.</text>
</comment>
<dbReference type="EMBL" id="JACHMO010000001">
    <property type="protein sequence ID" value="MBB5802619.1"/>
    <property type="molecule type" value="Genomic_DNA"/>
</dbReference>
<keyword evidence="3 6" id="KW-1133">Transmembrane helix</keyword>
<dbReference type="InterPro" id="IPR000412">
    <property type="entry name" value="ABC_2_transport"/>
</dbReference>
<dbReference type="AlphaFoldDB" id="A0A7W9M060"/>
<evidence type="ECO:0000313" key="8">
    <source>
        <dbReference type="EMBL" id="MBB5802619.1"/>
    </source>
</evidence>
<dbReference type="RefSeq" id="WP_184919433.1">
    <property type="nucleotide sequence ID" value="NZ_JACHMO010000001.1"/>
</dbReference>
<gene>
    <name evidence="8" type="ORF">F4560_002387</name>
</gene>
<keyword evidence="2 6" id="KW-0812">Transmembrane</keyword>
<dbReference type="GO" id="GO:0140359">
    <property type="term" value="F:ABC-type transporter activity"/>
    <property type="evidence" value="ECO:0007669"/>
    <property type="project" value="InterPro"/>
</dbReference>
<keyword evidence="4 6" id="KW-0472">Membrane</keyword>
<keyword evidence="6" id="KW-0813">Transport</keyword>
<evidence type="ECO:0000256" key="5">
    <source>
        <dbReference type="ARBA" id="ARBA00023251"/>
    </source>
</evidence>
<evidence type="ECO:0000256" key="1">
    <source>
        <dbReference type="ARBA" id="ARBA00004141"/>
    </source>
</evidence>
<feature type="transmembrane region" description="Helical" evidence="6">
    <location>
        <begin position="164"/>
        <end position="185"/>
    </location>
</feature>
<comment type="similarity">
    <text evidence="6">Belongs to the ABC-2 integral membrane protein family.</text>
</comment>
<keyword evidence="6" id="KW-1003">Cell membrane</keyword>
<feature type="transmembrane region" description="Helical" evidence="6">
    <location>
        <begin position="55"/>
        <end position="78"/>
    </location>
</feature>
<feature type="transmembrane region" description="Helical" evidence="6">
    <location>
        <begin position="84"/>
        <end position="110"/>
    </location>
</feature>
<evidence type="ECO:0000256" key="6">
    <source>
        <dbReference type="RuleBase" id="RU361157"/>
    </source>
</evidence>
<evidence type="ECO:0000256" key="4">
    <source>
        <dbReference type="ARBA" id="ARBA00023136"/>
    </source>
</evidence>
<dbReference type="PANTHER" id="PTHR43229">
    <property type="entry name" value="NODULATION PROTEIN J"/>
    <property type="match status" value="1"/>
</dbReference>
<feature type="transmembrane region" description="Helical" evidence="6">
    <location>
        <begin position="254"/>
        <end position="274"/>
    </location>
</feature>
<evidence type="ECO:0000256" key="2">
    <source>
        <dbReference type="ARBA" id="ARBA00022692"/>
    </source>
</evidence>
<dbReference type="PIRSF" id="PIRSF006648">
    <property type="entry name" value="DrrB"/>
    <property type="match status" value="1"/>
</dbReference>
<accession>A0A7W9M060</accession>
<reference evidence="8 9" key="1">
    <citation type="submission" date="2020-08" db="EMBL/GenBank/DDBJ databases">
        <title>Sequencing the genomes of 1000 actinobacteria strains.</title>
        <authorList>
            <person name="Klenk H.-P."/>
        </authorList>
    </citation>
    <scope>NUCLEOTIDE SEQUENCE [LARGE SCALE GENOMIC DNA]</scope>
    <source>
        <strain evidence="8 9">DSM 45486</strain>
    </source>
</reference>
<feature type="transmembrane region" description="Helical" evidence="6">
    <location>
        <begin position="197"/>
        <end position="217"/>
    </location>
</feature>
<dbReference type="InterPro" id="IPR047817">
    <property type="entry name" value="ABC2_TM_bact-type"/>
</dbReference>
<proteinExistence type="inferred from homology"/>
<dbReference type="GO" id="GO:0046677">
    <property type="term" value="P:response to antibiotic"/>
    <property type="evidence" value="ECO:0007669"/>
    <property type="project" value="UniProtKB-KW"/>
</dbReference>